<gene>
    <name evidence="5" type="ORF">CIPAW_14G051300</name>
</gene>
<organism evidence="5 6">
    <name type="scientific">Carya illinoinensis</name>
    <name type="common">Pecan</name>
    <dbReference type="NCBI Taxonomy" id="32201"/>
    <lineage>
        <taxon>Eukaryota</taxon>
        <taxon>Viridiplantae</taxon>
        <taxon>Streptophyta</taxon>
        <taxon>Embryophyta</taxon>
        <taxon>Tracheophyta</taxon>
        <taxon>Spermatophyta</taxon>
        <taxon>Magnoliopsida</taxon>
        <taxon>eudicotyledons</taxon>
        <taxon>Gunneridae</taxon>
        <taxon>Pentapetalae</taxon>
        <taxon>rosids</taxon>
        <taxon>fabids</taxon>
        <taxon>Fagales</taxon>
        <taxon>Juglandaceae</taxon>
        <taxon>Carya</taxon>
    </lineage>
</organism>
<dbReference type="Pfam" id="PF01283">
    <property type="entry name" value="Ribosomal_S26e"/>
    <property type="match status" value="1"/>
</dbReference>
<keyword evidence="3 4" id="KW-0687">Ribonucleoprotein</keyword>
<protein>
    <recommendedName>
        <fullName evidence="4">40S ribosomal protein S26</fullName>
    </recommendedName>
</protein>
<name>A0A8T1NJA5_CARIL</name>
<dbReference type="Proteomes" id="UP000811609">
    <property type="component" value="Chromosome 14"/>
</dbReference>
<dbReference type="InterPro" id="IPR038551">
    <property type="entry name" value="Ribosomal_eS26_sf"/>
</dbReference>
<dbReference type="GO" id="GO:0005840">
    <property type="term" value="C:ribosome"/>
    <property type="evidence" value="ECO:0007669"/>
    <property type="project" value="UniProtKB-KW"/>
</dbReference>
<dbReference type="Gene3D" id="3.30.1740.20">
    <property type="entry name" value="Ribosomal protein S26e"/>
    <property type="match status" value="1"/>
</dbReference>
<dbReference type="EMBL" id="CM031822">
    <property type="protein sequence ID" value="KAG6628983.1"/>
    <property type="molecule type" value="Genomic_DNA"/>
</dbReference>
<evidence type="ECO:0000256" key="2">
    <source>
        <dbReference type="ARBA" id="ARBA00022980"/>
    </source>
</evidence>
<sequence length="80" mass="9477">MARCQSLWLYAHHCIHLYPSSLIACLPQTFKLRNGRRNNHGRGHIKFIRCPNCRKRCPKEEPRTPAALSRRACFYYYLVS</sequence>
<evidence type="ECO:0000256" key="3">
    <source>
        <dbReference type="ARBA" id="ARBA00023274"/>
    </source>
</evidence>
<reference evidence="5" key="1">
    <citation type="submission" date="2020-12" db="EMBL/GenBank/DDBJ databases">
        <title>WGS assembly of Carya illinoinensis cv. Pawnee.</title>
        <authorList>
            <person name="Platts A."/>
            <person name="Shu S."/>
            <person name="Wright S."/>
            <person name="Barry K."/>
            <person name="Edger P."/>
            <person name="Pires J.C."/>
            <person name="Schmutz J."/>
        </authorList>
    </citation>
    <scope>NUCLEOTIDE SEQUENCE</scope>
    <source>
        <tissue evidence="5">Leaf</tissue>
    </source>
</reference>
<keyword evidence="6" id="KW-1185">Reference proteome</keyword>
<dbReference type="PROSITE" id="PS51257">
    <property type="entry name" value="PROKAR_LIPOPROTEIN"/>
    <property type="match status" value="1"/>
</dbReference>
<dbReference type="GO" id="GO:0006412">
    <property type="term" value="P:translation"/>
    <property type="evidence" value="ECO:0007669"/>
    <property type="project" value="InterPro"/>
</dbReference>
<evidence type="ECO:0000256" key="1">
    <source>
        <dbReference type="ARBA" id="ARBA00008596"/>
    </source>
</evidence>
<dbReference type="AlphaFoldDB" id="A0A8T1NJA5"/>
<dbReference type="GO" id="GO:0003735">
    <property type="term" value="F:structural constituent of ribosome"/>
    <property type="evidence" value="ECO:0007669"/>
    <property type="project" value="InterPro"/>
</dbReference>
<accession>A0A8T1NJA5</accession>
<evidence type="ECO:0000256" key="4">
    <source>
        <dbReference type="RuleBase" id="RU363128"/>
    </source>
</evidence>
<evidence type="ECO:0000313" key="5">
    <source>
        <dbReference type="EMBL" id="KAG6628983.1"/>
    </source>
</evidence>
<comment type="caution">
    <text evidence="5">The sequence shown here is derived from an EMBL/GenBank/DDBJ whole genome shotgun (WGS) entry which is preliminary data.</text>
</comment>
<proteinExistence type="inferred from homology"/>
<comment type="similarity">
    <text evidence="1 4">Belongs to the eukaryotic ribosomal protein eS26 family.</text>
</comment>
<dbReference type="InterPro" id="IPR000892">
    <property type="entry name" value="Ribosomal_eS26"/>
</dbReference>
<dbReference type="GO" id="GO:1990904">
    <property type="term" value="C:ribonucleoprotein complex"/>
    <property type="evidence" value="ECO:0007669"/>
    <property type="project" value="UniProtKB-KW"/>
</dbReference>
<evidence type="ECO:0000313" key="6">
    <source>
        <dbReference type="Proteomes" id="UP000811609"/>
    </source>
</evidence>
<keyword evidence="2 4" id="KW-0689">Ribosomal protein</keyword>